<evidence type="ECO:0000256" key="4">
    <source>
        <dbReference type="ARBA" id="ARBA00022679"/>
    </source>
</evidence>
<evidence type="ECO:0000259" key="10">
    <source>
        <dbReference type="Pfam" id="PF13231"/>
    </source>
</evidence>
<feature type="compositionally biased region" description="Low complexity" evidence="8">
    <location>
        <begin position="286"/>
        <end position="302"/>
    </location>
</feature>
<feature type="transmembrane region" description="Helical" evidence="9">
    <location>
        <begin position="407"/>
        <end position="424"/>
    </location>
</feature>
<evidence type="ECO:0000256" key="2">
    <source>
        <dbReference type="ARBA" id="ARBA00022475"/>
    </source>
</evidence>
<dbReference type="Pfam" id="PF13231">
    <property type="entry name" value="PMT_2"/>
    <property type="match status" value="1"/>
</dbReference>
<protein>
    <recommendedName>
        <fullName evidence="10">Glycosyltransferase RgtA/B/C/D-like domain-containing protein</fullName>
    </recommendedName>
</protein>
<gene>
    <name evidence="11" type="ORF">ENQ20_08960</name>
</gene>
<feature type="transmembrane region" description="Helical" evidence="9">
    <location>
        <begin position="375"/>
        <end position="395"/>
    </location>
</feature>
<keyword evidence="3" id="KW-0328">Glycosyltransferase</keyword>
<comment type="caution">
    <text evidence="11">The sequence shown here is derived from an EMBL/GenBank/DDBJ whole genome shotgun (WGS) entry which is preliminary data.</text>
</comment>
<feature type="transmembrane region" description="Helical" evidence="9">
    <location>
        <begin position="237"/>
        <end position="265"/>
    </location>
</feature>
<evidence type="ECO:0000256" key="5">
    <source>
        <dbReference type="ARBA" id="ARBA00022692"/>
    </source>
</evidence>
<evidence type="ECO:0000313" key="11">
    <source>
        <dbReference type="EMBL" id="HDX31607.1"/>
    </source>
</evidence>
<feature type="transmembrane region" description="Helical" evidence="9">
    <location>
        <begin position="144"/>
        <end position="163"/>
    </location>
</feature>
<keyword evidence="7 9" id="KW-0472">Membrane</keyword>
<feature type="region of interest" description="Disordered" evidence="8">
    <location>
        <begin position="280"/>
        <end position="311"/>
    </location>
</feature>
<dbReference type="GO" id="GO:0016763">
    <property type="term" value="F:pentosyltransferase activity"/>
    <property type="evidence" value="ECO:0007669"/>
    <property type="project" value="TreeGrafter"/>
</dbReference>
<keyword evidence="2" id="KW-1003">Cell membrane</keyword>
<sequence length="606" mass="69579">MLTRFDEEDNPVEKTLLRALARPSFMQHSDQGNSELRTTYASARVTQWLLLFIVAFGFALRVHRIDEKGLWLDEAFSVWMAQNTLPELIGWLVRIDQHPPLYYVLLHFWLWCGDSVAQVRMLSALFGTLTIPVIFLVGRRLFENGVGLIAAFILAISPFHVRFAQEARMYTLLSLNASLATLALVYLLTDRDASSTPIGRQLAGLFRTRRTDSAEKRADSPQRSRGDLGSIRTDLAWLAYMLFTALTLLTHNTAVFFPIAVNLFVGGWIVQRRRSPAHGVNTSQITSAQRPPQPAAPSTSPSLQNPTTQRSVPLSFSPPSLSNWLIAQAGAFLLWSPWLAPFVVQSIGVYAEFWIPAPTWWTVMRTVQDLLSAFWPYHGLMGALVWGAYALLIALGFRHLCRRPSMMLFLLALFLTPFIGEWLVSLRRPIFSDRTLIWTTIPLYLLLAFSFVQLRFRPHFFTAMLALAIIQGVSLQEYYNNFQKEQWREAAAYVAQHVQDDDLILFNATWVQIPFDFYYRAYNLPTERRGVPVDLFERGVLEPKMMASDLPRLRSLVHNRKRVWLVYSHDWYTDPQKLIPTALEETFRLLDRRLFYGVELRLYGAP</sequence>
<evidence type="ECO:0000256" key="8">
    <source>
        <dbReference type="SAM" id="MobiDB-lite"/>
    </source>
</evidence>
<proteinExistence type="predicted"/>
<dbReference type="EMBL" id="DSMG01000086">
    <property type="protein sequence ID" value="HDX31607.1"/>
    <property type="molecule type" value="Genomic_DNA"/>
</dbReference>
<feature type="transmembrane region" description="Helical" evidence="9">
    <location>
        <begin position="45"/>
        <end position="62"/>
    </location>
</feature>
<keyword evidence="6 9" id="KW-1133">Transmembrane helix</keyword>
<feature type="domain" description="Glycosyltransferase RgtA/B/C/D-like" evidence="10">
    <location>
        <begin position="98"/>
        <end position="192"/>
    </location>
</feature>
<reference evidence="11" key="1">
    <citation type="journal article" date="2020" name="mSystems">
        <title>Genome- and Community-Level Interaction Insights into Carbon Utilization and Element Cycling Functions of Hydrothermarchaeota in Hydrothermal Sediment.</title>
        <authorList>
            <person name="Zhou Z."/>
            <person name="Liu Y."/>
            <person name="Xu W."/>
            <person name="Pan J."/>
            <person name="Luo Z.H."/>
            <person name="Li M."/>
        </authorList>
    </citation>
    <scope>NUCLEOTIDE SEQUENCE [LARGE SCALE GENOMIC DNA]</scope>
    <source>
        <strain evidence="11">SpSt-289</strain>
    </source>
</reference>
<evidence type="ECO:0000256" key="9">
    <source>
        <dbReference type="SAM" id="Phobius"/>
    </source>
</evidence>
<dbReference type="GO" id="GO:0009103">
    <property type="term" value="P:lipopolysaccharide biosynthetic process"/>
    <property type="evidence" value="ECO:0007669"/>
    <property type="project" value="UniProtKB-ARBA"/>
</dbReference>
<keyword evidence="4" id="KW-0808">Transferase</keyword>
<feature type="transmembrane region" description="Helical" evidence="9">
    <location>
        <begin position="332"/>
        <end position="355"/>
    </location>
</feature>
<evidence type="ECO:0000256" key="7">
    <source>
        <dbReference type="ARBA" id="ARBA00023136"/>
    </source>
</evidence>
<evidence type="ECO:0000256" key="3">
    <source>
        <dbReference type="ARBA" id="ARBA00022676"/>
    </source>
</evidence>
<feature type="transmembrane region" description="Helical" evidence="9">
    <location>
        <begin position="119"/>
        <end position="138"/>
    </location>
</feature>
<name>A0A7C1JSZ1_9CHLR</name>
<feature type="transmembrane region" description="Helical" evidence="9">
    <location>
        <begin position="436"/>
        <end position="454"/>
    </location>
</feature>
<organism evidence="11">
    <name type="scientific">Caldilinea aerophila</name>
    <dbReference type="NCBI Taxonomy" id="133453"/>
    <lineage>
        <taxon>Bacteria</taxon>
        <taxon>Bacillati</taxon>
        <taxon>Chloroflexota</taxon>
        <taxon>Caldilineae</taxon>
        <taxon>Caldilineales</taxon>
        <taxon>Caldilineaceae</taxon>
        <taxon>Caldilinea</taxon>
    </lineage>
</organism>
<dbReference type="PANTHER" id="PTHR33908:SF11">
    <property type="entry name" value="MEMBRANE PROTEIN"/>
    <property type="match status" value="1"/>
</dbReference>
<comment type="subcellular location">
    <subcellularLocation>
        <location evidence="1">Cell membrane</location>
        <topology evidence="1">Multi-pass membrane protein</topology>
    </subcellularLocation>
</comment>
<dbReference type="InterPro" id="IPR038731">
    <property type="entry name" value="RgtA/B/C-like"/>
</dbReference>
<keyword evidence="5 9" id="KW-0812">Transmembrane</keyword>
<evidence type="ECO:0000256" key="1">
    <source>
        <dbReference type="ARBA" id="ARBA00004651"/>
    </source>
</evidence>
<evidence type="ECO:0000256" key="6">
    <source>
        <dbReference type="ARBA" id="ARBA00022989"/>
    </source>
</evidence>
<dbReference type="GO" id="GO:0005886">
    <property type="term" value="C:plasma membrane"/>
    <property type="evidence" value="ECO:0007669"/>
    <property type="project" value="UniProtKB-SubCell"/>
</dbReference>
<dbReference type="InterPro" id="IPR050297">
    <property type="entry name" value="LipidA_mod_glycosyltrf_83"/>
</dbReference>
<accession>A0A7C1JSZ1</accession>
<dbReference type="PANTHER" id="PTHR33908">
    <property type="entry name" value="MANNOSYLTRANSFERASE YKCB-RELATED"/>
    <property type="match status" value="1"/>
</dbReference>
<dbReference type="AlphaFoldDB" id="A0A7C1JSZ1"/>